<reference evidence="17 18" key="1">
    <citation type="submission" date="2023-03" db="EMBL/GenBank/DDBJ databases">
        <title>Novel Species.</title>
        <authorList>
            <person name="Ma S."/>
        </authorList>
    </citation>
    <scope>NUCLEOTIDE SEQUENCE [LARGE SCALE GENOMIC DNA]</scope>
    <source>
        <strain evidence="17 18">B11</strain>
    </source>
</reference>
<proteinExistence type="inferred from homology"/>
<keyword evidence="9 15" id="KW-0479">Metal-binding</keyword>
<dbReference type="EMBL" id="CP121689">
    <property type="protein sequence ID" value="WZL76493.1"/>
    <property type="molecule type" value="Genomic_DNA"/>
</dbReference>
<dbReference type="InterPro" id="IPR050408">
    <property type="entry name" value="HGPRT"/>
</dbReference>
<comment type="catalytic activity">
    <reaction evidence="13">
        <text>GMP + diphosphate = guanine + 5-phospho-alpha-D-ribose 1-diphosphate</text>
        <dbReference type="Rhea" id="RHEA:25424"/>
        <dbReference type="ChEBI" id="CHEBI:16235"/>
        <dbReference type="ChEBI" id="CHEBI:33019"/>
        <dbReference type="ChEBI" id="CHEBI:58017"/>
        <dbReference type="ChEBI" id="CHEBI:58115"/>
        <dbReference type="EC" id="2.4.2.8"/>
    </reaction>
    <physiologicalReaction direction="right-to-left" evidence="13">
        <dbReference type="Rhea" id="RHEA:25426"/>
    </physiologicalReaction>
</comment>
<dbReference type="NCBIfam" id="TIGR01203">
    <property type="entry name" value="HGPRTase"/>
    <property type="match status" value="1"/>
</dbReference>
<evidence type="ECO:0000256" key="6">
    <source>
        <dbReference type="ARBA" id="ARBA00022490"/>
    </source>
</evidence>
<evidence type="ECO:0000256" key="13">
    <source>
        <dbReference type="ARBA" id="ARBA00048811"/>
    </source>
</evidence>
<evidence type="ECO:0000256" key="3">
    <source>
        <dbReference type="ARBA" id="ARBA00004669"/>
    </source>
</evidence>
<evidence type="ECO:0000313" key="17">
    <source>
        <dbReference type="EMBL" id="WZL76493.1"/>
    </source>
</evidence>
<dbReference type="InterPro" id="IPR000836">
    <property type="entry name" value="PRTase_dom"/>
</dbReference>
<evidence type="ECO:0000256" key="10">
    <source>
        <dbReference type="ARBA" id="ARBA00022726"/>
    </source>
</evidence>
<evidence type="ECO:0000259" key="16">
    <source>
        <dbReference type="Pfam" id="PF00156"/>
    </source>
</evidence>
<comment type="subcellular location">
    <subcellularLocation>
        <location evidence="2 15">Cytoplasm</location>
    </subcellularLocation>
</comment>
<evidence type="ECO:0000256" key="9">
    <source>
        <dbReference type="ARBA" id="ARBA00022723"/>
    </source>
</evidence>
<evidence type="ECO:0000256" key="15">
    <source>
        <dbReference type="RuleBase" id="RU364099"/>
    </source>
</evidence>
<evidence type="ECO:0000256" key="11">
    <source>
        <dbReference type="ARBA" id="ARBA00022741"/>
    </source>
</evidence>
<comment type="similarity">
    <text evidence="4 15">Belongs to the purine/pyrimidine phosphoribosyltransferase family.</text>
</comment>
<keyword evidence="6 15" id="KW-0963">Cytoplasm</keyword>
<evidence type="ECO:0000256" key="14">
    <source>
        <dbReference type="ARBA" id="ARBA00049402"/>
    </source>
</evidence>
<keyword evidence="18" id="KW-1185">Reference proteome</keyword>
<dbReference type="EC" id="2.4.2.8" evidence="5 15"/>
<keyword evidence="8 15" id="KW-0808">Transferase</keyword>
<evidence type="ECO:0000256" key="5">
    <source>
        <dbReference type="ARBA" id="ARBA00011895"/>
    </source>
</evidence>
<comment type="pathway">
    <text evidence="3 15">Purine metabolism; IMP biosynthesis via salvage pathway; IMP from hypoxanthine: step 1/1.</text>
</comment>
<keyword evidence="7 15" id="KW-0328">Glycosyltransferase</keyword>
<dbReference type="Gene3D" id="3.40.50.2020">
    <property type="match status" value="1"/>
</dbReference>
<evidence type="ECO:0000313" key="18">
    <source>
        <dbReference type="Proteomes" id="UP001461341"/>
    </source>
</evidence>
<dbReference type="InterPro" id="IPR005904">
    <property type="entry name" value="Hxn_phspho_trans"/>
</dbReference>
<dbReference type="PANTHER" id="PTHR43340">
    <property type="entry name" value="HYPOXANTHINE-GUANINE PHOSPHORIBOSYLTRANSFERASE"/>
    <property type="match status" value="1"/>
</dbReference>
<organism evidence="17 18">
    <name type="scientific">Thermatribacter velox</name>
    <dbReference type="NCBI Taxonomy" id="3039681"/>
    <lineage>
        <taxon>Bacteria</taxon>
        <taxon>Pseudomonadati</taxon>
        <taxon>Atribacterota</taxon>
        <taxon>Atribacteria</taxon>
        <taxon>Atribacterales</taxon>
        <taxon>Thermatribacteraceae</taxon>
        <taxon>Thermatribacter</taxon>
    </lineage>
</organism>
<dbReference type="CDD" id="cd06223">
    <property type="entry name" value="PRTases_typeI"/>
    <property type="match status" value="1"/>
</dbReference>
<protein>
    <recommendedName>
        <fullName evidence="5 15">Hypoxanthine phosphoribosyltransferase</fullName>
        <ecNumber evidence="5 15">2.4.2.8</ecNumber>
    </recommendedName>
</protein>
<evidence type="ECO:0000256" key="7">
    <source>
        <dbReference type="ARBA" id="ARBA00022676"/>
    </source>
</evidence>
<comment type="catalytic activity">
    <reaction evidence="14">
        <text>IMP + diphosphate = hypoxanthine + 5-phospho-alpha-D-ribose 1-diphosphate</text>
        <dbReference type="Rhea" id="RHEA:17973"/>
        <dbReference type="ChEBI" id="CHEBI:17368"/>
        <dbReference type="ChEBI" id="CHEBI:33019"/>
        <dbReference type="ChEBI" id="CHEBI:58017"/>
        <dbReference type="ChEBI" id="CHEBI:58053"/>
        <dbReference type="EC" id="2.4.2.8"/>
    </reaction>
    <physiologicalReaction direction="right-to-left" evidence="14">
        <dbReference type="Rhea" id="RHEA:17975"/>
    </physiologicalReaction>
</comment>
<keyword evidence="11 15" id="KW-0547">Nucleotide-binding</keyword>
<dbReference type="InterPro" id="IPR029057">
    <property type="entry name" value="PRTase-like"/>
</dbReference>
<evidence type="ECO:0000256" key="4">
    <source>
        <dbReference type="ARBA" id="ARBA00008391"/>
    </source>
</evidence>
<accession>A0ABZ2YBW8</accession>
<evidence type="ECO:0000256" key="1">
    <source>
        <dbReference type="ARBA" id="ARBA00001946"/>
    </source>
</evidence>
<dbReference type="PANTHER" id="PTHR43340:SF1">
    <property type="entry name" value="HYPOXANTHINE PHOSPHORIBOSYLTRANSFERASE"/>
    <property type="match status" value="1"/>
</dbReference>
<evidence type="ECO:0000256" key="2">
    <source>
        <dbReference type="ARBA" id="ARBA00004496"/>
    </source>
</evidence>
<dbReference type="Proteomes" id="UP001461341">
    <property type="component" value="Chromosome"/>
</dbReference>
<evidence type="ECO:0000256" key="8">
    <source>
        <dbReference type="ARBA" id="ARBA00022679"/>
    </source>
</evidence>
<dbReference type="Pfam" id="PF00156">
    <property type="entry name" value="Pribosyltran"/>
    <property type="match status" value="1"/>
</dbReference>
<name>A0ABZ2YBW8_9BACT</name>
<comment type="cofactor">
    <cofactor evidence="1 15">
        <name>Mg(2+)</name>
        <dbReference type="ChEBI" id="CHEBI:18420"/>
    </cofactor>
</comment>
<keyword evidence="10 15" id="KW-0660">Purine salvage</keyword>
<gene>
    <name evidence="17" type="primary">hpt</name>
    <name evidence="17" type="ORF">QBE54_01810</name>
</gene>
<keyword evidence="12 15" id="KW-0460">Magnesium</keyword>
<dbReference type="GO" id="GO:0016757">
    <property type="term" value="F:glycosyltransferase activity"/>
    <property type="evidence" value="ECO:0007669"/>
    <property type="project" value="UniProtKB-KW"/>
</dbReference>
<sequence>MMSDQDSFIERVLIPHEDIQQKVRELGEQITRDYQGKDLRVVGILRGAFIFMADLIRNIKLPLSVDFMSISSYGGSVESSGVVRILKDLDKSITGVDVLIVEDIVDTGLTLKHLLEVLSTRNPASLRVCALLDKKERRLVPDLKIDYVGFEIPNLFVVGYGLDFAEKYRNYPFIFVLKPEYYQPEFTR</sequence>
<dbReference type="SUPFAM" id="SSF53271">
    <property type="entry name" value="PRTase-like"/>
    <property type="match status" value="1"/>
</dbReference>
<feature type="domain" description="Phosphoribosyltransferase" evidence="16">
    <location>
        <begin position="17"/>
        <end position="164"/>
    </location>
</feature>
<evidence type="ECO:0000256" key="12">
    <source>
        <dbReference type="ARBA" id="ARBA00022842"/>
    </source>
</evidence>